<proteinExistence type="predicted"/>
<keyword evidence="3" id="KW-1185">Reference proteome</keyword>
<organism evidence="2 3">
    <name type="scientific">Pristionchus entomophagus</name>
    <dbReference type="NCBI Taxonomy" id="358040"/>
    <lineage>
        <taxon>Eukaryota</taxon>
        <taxon>Metazoa</taxon>
        <taxon>Ecdysozoa</taxon>
        <taxon>Nematoda</taxon>
        <taxon>Chromadorea</taxon>
        <taxon>Rhabditida</taxon>
        <taxon>Rhabditina</taxon>
        <taxon>Diplogasteromorpha</taxon>
        <taxon>Diplogasteroidea</taxon>
        <taxon>Neodiplogasteridae</taxon>
        <taxon>Pristionchus</taxon>
    </lineage>
</organism>
<reference evidence="2" key="1">
    <citation type="submission" date="2023-10" db="EMBL/GenBank/DDBJ databases">
        <title>Genome assembly of Pristionchus species.</title>
        <authorList>
            <person name="Yoshida K."/>
            <person name="Sommer R.J."/>
        </authorList>
    </citation>
    <scope>NUCLEOTIDE SEQUENCE</scope>
    <source>
        <strain evidence="2">RS0144</strain>
    </source>
</reference>
<gene>
    <name evidence="2" type="ORF">PENTCL1PPCAC_9574</name>
</gene>
<feature type="non-terminal residue" evidence="2">
    <location>
        <position position="359"/>
    </location>
</feature>
<dbReference type="Proteomes" id="UP001432027">
    <property type="component" value="Unassembled WGS sequence"/>
</dbReference>
<feature type="chain" id="PRO_5043932817" evidence="1">
    <location>
        <begin position="18"/>
        <end position="359"/>
    </location>
</feature>
<sequence>MIVFSLVITFLTFFVESRVTFPTSEVLDDVDLQGTKVEATFRCFAGCRVYSPTLYANIAVVDGTGKELATLTDLANLKPGEHVELPESNALYMLKNKGAANPSFFFYAVEKGAMNYETKVLYVNPNSPKTRVSTKEESILTVMSTTGAVRFEEFAGDYSGGLPKVYATGFDSISGTACRPVYDAVSEATLVNTAFPVYSPIATIKFGGASTGKSVIISGEFYTRTNTGQDVSAVYVSPGFVGCNNVGDSLYTSLSNIDSFNSLFTVKNSDGLLVGINGDYSIANKDDALSLTVNDETQMLFGSNKQITEKYDATSFKIGVKWTKKGSSQDRFALQIDVASKVPKSRSTTKKTNPMTQTT</sequence>
<evidence type="ECO:0000313" key="3">
    <source>
        <dbReference type="Proteomes" id="UP001432027"/>
    </source>
</evidence>
<name>A0AAV5T4E3_9BILA</name>
<accession>A0AAV5T4E3</accession>
<evidence type="ECO:0000313" key="2">
    <source>
        <dbReference type="EMBL" id="GMS87399.1"/>
    </source>
</evidence>
<evidence type="ECO:0000256" key="1">
    <source>
        <dbReference type="SAM" id="SignalP"/>
    </source>
</evidence>
<feature type="signal peptide" evidence="1">
    <location>
        <begin position="1"/>
        <end position="17"/>
    </location>
</feature>
<keyword evidence="1" id="KW-0732">Signal</keyword>
<comment type="caution">
    <text evidence="2">The sequence shown here is derived from an EMBL/GenBank/DDBJ whole genome shotgun (WGS) entry which is preliminary data.</text>
</comment>
<dbReference type="AlphaFoldDB" id="A0AAV5T4E3"/>
<dbReference type="EMBL" id="BTSX01000003">
    <property type="protein sequence ID" value="GMS87399.1"/>
    <property type="molecule type" value="Genomic_DNA"/>
</dbReference>
<protein>
    <submittedName>
        <fullName evidence="2">Uncharacterized protein</fullName>
    </submittedName>
</protein>